<protein>
    <recommendedName>
        <fullName evidence="8">Riboflavin transporter</fullName>
    </recommendedName>
</protein>
<comment type="subcellular location">
    <subcellularLocation>
        <location evidence="1">Cell membrane</location>
        <topology evidence="1">Multi-pass membrane protein</topology>
    </subcellularLocation>
</comment>
<evidence type="ECO:0000313" key="10">
    <source>
        <dbReference type="EMBL" id="RDU23598.1"/>
    </source>
</evidence>
<comment type="similarity">
    <text evidence="2 8">Belongs to the prokaryotic riboflavin transporter (P-RFT) (TC 2.A.87) family.</text>
</comment>
<comment type="function">
    <text evidence="8">Probably a riboflavin-binding protein that interacts with the energy-coupling factor (ECF) ABC-transporter complex.</text>
</comment>
<reference evidence="10 11" key="1">
    <citation type="submission" date="2018-07" db="EMBL/GenBank/DDBJ databases">
        <title>Anaerosacharophilus polymeroproducens gen. nov. sp. nov., an anaerobic bacterium isolated from salt field.</title>
        <authorList>
            <person name="Kim W."/>
            <person name="Yang S.-H."/>
            <person name="Oh J."/>
            <person name="Lee J.-H."/>
            <person name="Kwon K.K."/>
        </authorList>
    </citation>
    <scope>NUCLEOTIDE SEQUENCE [LARGE SCALE GENOMIC DNA]</scope>
    <source>
        <strain evidence="10 11">MCWD5</strain>
    </source>
</reference>
<organism evidence="10 11">
    <name type="scientific">Anaerosacchariphilus polymeriproducens</name>
    <dbReference type="NCBI Taxonomy" id="1812858"/>
    <lineage>
        <taxon>Bacteria</taxon>
        <taxon>Bacillati</taxon>
        <taxon>Bacillota</taxon>
        <taxon>Clostridia</taxon>
        <taxon>Lachnospirales</taxon>
        <taxon>Lachnospiraceae</taxon>
        <taxon>Anaerosacchariphilus</taxon>
    </lineage>
</organism>
<evidence type="ECO:0000256" key="8">
    <source>
        <dbReference type="PIRNR" id="PIRNR037778"/>
    </source>
</evidence>
<dbReference type="InterPro" id="IPR025720">
    <property type="entry name" value="RibU"/>
</dbReference>
<dbReference type="PIRSF" id="PIRSF037778">
    <property type="entry name" value="UCP037778_transp_RibU"/>
    <property type="match status" value="1"/>
</dbReference>
<feature type="transmembrane region" description="Helical" evidence="9">
    <location>
        <begin position="12"/>
        <end position="33"/>
    </location>
</feature>
<dbReference type="OrthoDB" id="9809216at2"/>
<accession>A0A371AVJ0</accession>
<sequence>MSYKRLDIRKITMIGMLSAISFILMYMQFSISFVPEYIKMDISDLPALVGSFSLGPVSGVFICLIKNLLHLMVTKSGGIGELSNLILGICFVVPAGFIYKKKKNRKWAFIGAVIGAVAMAAASILSNYFIVYPFYSMLMPMETIIKSYQILYPKIDNLWEALIFINMPFTFVKGMLSVGITFLIYKHISPVIKGQH</sequence>
<evidence type="ECO:0000256" key="7">
    <source>
        <dbReference type="ARBA" id="ARBA00023136"/>
    </source>
</evidence>
<evidence type="ECO:0000256" key="1">
    <source>
        <dbReference type="ARBA" id="ARBA00004651"/>
    </source>
</evidence>
<feature type="transmembrane region" description="Helical" evidence="9">
    <location>
        <begin position="107"/>
        <end position="131"/>
    </location>
</feature>
<keyword evidence="6 9" id="KW-1133">Transmembrane helix</keyword>
<dbReference type="InterPro" id="IPR024529">
    <property type="entry name" value="ECF_trnsprt_substrate-spec"/>
</dbReference>
<evidence type="ECO:0000256" key="4">
    <source>
        <dbReference type="ARBA" id="ARBA00022475"/>
    </source>
</evidence>
<dbReference type="GO" id="GO:0032217">
    <property type="term" value="F:riboflavin transmembrane transporter activity"/>
    <property type="evidence" value="ECO:0007669"/>
    <property type="project" value="UniProtKB-UniRule"/>
</dbReference>
<dbReference type="GO" id="GO:0005886">
    <property type="term" value="C:plasma membrane"/>
    <property type="evidence" value="ECO:0007669"/>
    <property type="project" value="UniProtKB-SubCell"/>
</dbReference>
<keyword evidence="7 8" id="KW-0472">Membrane</keyword>
<dbReference type="RefSeq" id="WP_115481743.1">
    <property type="nucleotide sequence ID" value="NZ_QRCT01000020.1"/>
</dbReference>
<dbReference type="EMBL" id="QRCT01000020">
    <property type="protein sequence ID" value="RDU23598.1"/>
    <property type="molecule type" value="Genomic_DNA"/>
</dbReference>
<keyword evidence="11" id="KW-1185">Reference proteome</keyword>
<evidence type="ECO:0000256" key="5">
    <source>
        <dbReference type="ARBA" id="ARBA00022692"/>
    </source>
</evidence>
<keyword evidence="4 8" id="KW-1003">Cell membrane</keyword>
<feature type="transmembrane region" description="Helical" evidence="9">
    <location>
        <begin position="161"/>
        <end position="185"/>
    </location>
</feature>
<dbReference type="Proteomes" id="UP000255036">
    <property type="component" value="Unassembled WGS sequence"/>
</dbReference>
<dbReference type="Pfam" id="PF12822">
    <property type="entry name" value="ECF_trnsprt"/>
    <property type="match status" value="1"/>
</dbReference>
<proteinExistence type="inferred from homology"/>
<comment type="caution">
    <text evidence="10">The sequence shown here is derived from an EMBL/GenBank/DDBJ whole genome shotgun (WGS) entry which is preliminary data.</text>
</comment>
<dbReference type="AlphaFoldDB" id="A0A371AVJ0"/>
<evidence type="ECO:0000256" key="6">
    <source>
        <dbReference type="ARBA" id="ARBA00022989"/>
    </source>
</evidence>
<evidence type="ECO:0000313" key="11">
    <source>
        <dbReference type="Proteomes" id="UP000255036"/>
    </source>
</evidence>
<dbReference type="PANTHER" id="PTHR38438:SF1">
    <property type="entry name" value="RIBOFLAVIN TRANSPORTER RIBU"/>
    <property type="match status" value="1"/>
</dbReference>
<name>A0A371AVJ0_9FIRM</name>
<evidence type="ECO:0000256" key="2">
    <source>
        <dbReference type="ARBA" id="ARBA00005540"/>
    </source>
</evidence>
<gene>
    <name evidence="10" type="ORF">DWV06_08415</name>
</gene>
<evidence type="ECO:0000256" key="3">
    <source>
        <dbReference type="ARBA" id="ARBA00022448"/>
    </source>
</evidence>
<evidence type="ECO:0000256" key="9">
    <source>
        <dbReference type="SAM" id="Phobius"/>
    </source>
</evidence>
<dbReference type="Gene3D" id="1.10.1760.20">
    <property type="match status" value="1"/>
</dbReference>
<dbReference type="PANTHER" id="PTHR38438">
    <property type="entry name" value="RIBOFLAVIN TRANSPORTER RIBU"/>
    <property type="match status" value="1"/>
</dbReference>
<keyword evidence="5 9" id="KW-0812">Transmembrane</keyword>
<feature type="transmembrane region" description="Helical" evidence="9">
    <location>
        <begin position="45"/>
        <end position="65"/>
    </location>
</feature>
<keyword evidence="3 8" id="KW-0813">Transport</keyword>